<dbReference type="Gene3D" id="2.30.38.10">
    <property type="entry name" value="Luciferase, Domain 3"/>
    <property type="match status" value="1"/>
</dbReference>
<sequence length="1128" mass="122527">MNDDQSRKLEQLRRAVALQQLRKREGERRETVVTPPMQRADRTASLPLSWAQQRMWFLDRLDHAASAAYHMPVALRLRGRLDRDALKATLDRLVVRHENLRTRFVSVDGTPVQMIDPAERGFELIEEDLSGLSADAREAAVAERGLAEAHALFDLAIGPLVRGRLLRLADDEHVLLVTQHHIVSDGWSLGVLVKEVTALYTAFSQGQADPLPPLAIQYADYAAWQRQWLQGETLQQEIEFWRERLSGAPSLLELPTDRPRPAAQSYAGDRFDLQIPPALTAGLRALSQRHGTTLFMTLLAAWATLLSRLSGQDEVVIGTSVANRRRSELEPLIGLFLNTLALRVDLQGEPSTAELLQRIKATTLDAYAHQDLPFEQVVEALQPQRSLSHSPIFQTMLAFNNTAAGGVLSLPELELSAIDTPRQTAHFDLELAVNDTGDGLEASFAYATDLFDRATMQRYAGHLLSLLEAMTADDKVTVARLPLLDASERERLLQTCNDTAVAYSQDRCAHELFEAQAARTPDAVALICGEARLSYAELERRANRLAHRLIALGVKPDDRIAICAERGEAMAIGLLATLKAGAGYVPLEPSYPDERLAYMLDDSAPVAVLVSPALRGRVEALAPSAPLLSLDESQWSDGAEQAPQIAALTPAHLAYVIYTSGSTGRPKGVMVHHQGLVNYLEHARREYLVEAVQGALVATPYGFDATVTSLLTPWLAGKPVVLLAEQAQVCLAQLLDYAAQPQPWLFKLTPAHLDALSNLAAAPASATAHVLVVGGEQLTRRGLQRFRERVLPASVVINEYGPTETVVGCTVYVSDANEAPSAADAVPIGKPIANTRIYLLDRLGAPVPVGVAGEVHIGGVQVARGYLGRPELSAERFLDDPFAGVAGARMYRTGDLARWRADGELEYLGRNDFQVKIRGFRIELGEIETRLAACAGVAEAIVIAREDTPGDQRLVAYFLAESGAAPQPGDLREALARELAEYMLPSAFVAVEAWPLTANGKLDRAALPSPDASAVAARAFEAPQGEAELAVAEVWQGLLGIERVGRHDQFFALGGHSLLAMVLIERLRQRGYNADIGAVFTAPSLSELAQRLVPVAGAASDAYQVPANLIPDAFAATGTDADTEEFQV</sequence>
<evidence type="ECO:0000256" key="3">
    <source>
        <dbReference type="ARBA" id="ARBA00022450"/>
    </source>
</evidence>
<dbReference type="InterPro" id="IPR025110">
    <property type="entry name" value="AMP-bd_C"/>
</dbReference>
<dbReference type="GO" id="GO:0031177">
    <property type="term" value="F:phosphopantetheine binding"/>
    <property type="evidence" value="ECO:0007669"/>
    <property type="project" value="TreeGrafter"/>
</dbReference>
<comment type="similarity">
    <text evidence="2">Belongs to the ATP-dependent AMP-binding enzyme family.</text>
</comment>
<dbReference type="Proteomes" id="UP000060787">
    <property type="component" value="Chromosome"/>
</dbReference>
<evidence type="ECO:0000313" key="8">
    <source>
        <dbReference type="Proteomes" id="UP000060787"/>
    </source>
</evidence>
<dbReference type="PANTHER" id="PTHR45527">
    <property type="entry name" value="NONRIBOSOMAL PEPTIDE SYNTHETASE"/>
    <property type="match status" value="1"/>
</dbReference>
<dbReference type="FunFam" id="3.30.559.10:FF:000012">
    <property type="entry name" value="Non-ribosomal peptide synthetase"/>
    <property type="match status" value="1"/>
</dbReference>
<keyword evidence="8" id="KW-1185">Reference proteome</keyword>
<dbReference type="FunFam" id="3.30.300.30:FF:000010">
    <property type="entry name" value="Enterobactin synthetase component F"/>
    <property type="match status" value="1"/>
</dbReference>
<feature type="coiled-coil region" evidence="5">
    <location>
        <begin position="2"/>
        <end position="29"/>
    </location>
</feature>
<dbReference type="Gene3D" id="3.30.559.30">
    <property type="entry name" value="Nonribosomal peptide synthetase, condensation domain"/>
    <property type="match status" value="1"/>
</dbReference>
<dbReference type="PROSITE" id="PS50075">
    <property type="entry name" value="CARRIER"/>
    <property type="match status" value="1"/>
</dbReference>
<dbReference type="InterPro" id="IPR001242">
    <property type="entry name" value="Condensation_dom"/>
</dbReference>
<dbReference type="FunFam" id="3.40.50.12780:FF:000012">
    <property type="entry name" value="Non-ribosomal peptide synthetase"/>
    <property type="match status" value="1"/>
</dbReference>
<keyword evidence="3" id="KW-0596">Phosphopantetheine</keyword>
<dbReference type="PROSITE" id="PS00455">
    <property type="entry name" value="AMP_BINDING"/>
    <property type="match status" value="1"/>
</dbReference>
<keyword evidence="4" id="KW-0597">Phosphoprotein</keyword>
<dbReference type="AlphaFoldDB" id="A0A0S2F9Q0"/>
<dbReference type="InterPro" id="IPR009081">
    <property type="entry name" value="PP-bd_ACP"/>
</dbReference>
<dbReference type="FunFam" id="1.10.1200.10:FF:000005">
    <property type="entry name" value="Nonribosomal peptide synthetase 1"/>
    <property type="match status" value="1"/>
</dbReference>
<dbReference type="InterPro" id="IPR020845">
    <property type="entry name" value="AMP-binding_CS"/>
</dbReference>
<feature type="domain" description="Carrier" evidence="6">
    <location>
        <begin position="1022"/>
        <end position="1096"/>
    </location>
</feature>
<dbReference type="InterPro" id="IPR023213">
    <property type="entry name" value="CAT-like_dom_sf"/>
</dbReference>
<dbReference type="Pfam" id="PF00501">
    <property type="entry name" value="AMP-binding"/>
    <property type="match status" value="1"/>
</dbReference>
<dbReference type="GO" id="GO:0003824">
    <property type="term" value="F:catalytic activity"/>
    <property type="evidence" value="ECO:0007669"/>
    <property type="project" value="InterPro"/>
</dbReference>
<dbReference type="SUPFAM" id="SSF56801">
    <property type="entry name" value="Acetyl-CoA synthetase-like"/>
    <property type="match status" value="1"/>
</dbReference>
<dbReference type="InterPro" id="IPR045851">
    <property type="entry name" value="AMP-bd_C_sf"/>
</dbReference>
<evidence type="ECO:0000256" key="2">
    <source>
        <dbReference type="ARBA" id="ARBA00006432"/>
    </source>
</evidence>
<dbReference type="CDD" id="cd05930">
    <property type="entry name" value="A_NRPS"/>
    <property type="match status" value="1"/>
</dbReference>
<dbReference type="FunFam" id="2.30.38.10:FF:000001">
    <property type="entry name" value="Non-ribosomal peptide synthetase PvdI"/>
    <property type="match status" value="1"/>
</dbReference>
<dbReference type="PANTHER" id="PTHR45527:SF1">
    <property type="entry name" value="FATTY ACID SYNTHASE"/>
    <property type="match status" value="1"/>
</dbReference>
<proteinExistence type="inferred from homology"/>
<dbReference type="InterPro" id="IPR000873">
    <property type="entry name" value="AMP-dep_synth/lig_dom"/>
</dbReference>
<dbReference type="Pfam" id="PF00668">
    <property type="entry name" value="Condensation"/>
    <property type="match status" value="1"/>
</dbReference>
<dbReference type="eggNOG" id="COG1020">
    <property type="taxonomic scope" value="Bacteria"/>
</dbReference>
<dbReference type="InterPro" id="IPR010071">
    <property type="entry name" value="AA_adenyl_dom"/>
</dbReference>
<name>A0A0S2F9Q0_LYSAN</name>
<dbReference type="EMBL" id="CP011129">
    <property type="protein sequence ID" value="ALN80263.1"/>
    <property type="molecule type" value="Genomic_DNA"/>
</dbReference>
<evidence type="ECO:0000259" key="6">
    <source>
        <dbReference type="PROSITE" id="PS50075"/>
    </source>
</evidence>
<evidence type="ECO:0000256" key="5">
    <source>
        <dbReference type="SAM" id="Coils"/>
    </source>
</evidence>
<dbReference type="STRING" id="84531.LA76x_2124"/>
<dbReference type="Gene3D" id="1.10.1200.10">
    <property type="entry name" value="ACP-like"/>
    <property type="match status" value="1"/>
</dbReference>
<organism evidence="7 8">
    <name type="scientific">Lysobacter antibioticus</name>
    <dbReference type="NCBI Taxonomy" id="84531"/>
    <lineage>
        <taxon>Bacteria</taxon>
        <taxon>Pseudomonadati</taxon>
        <taxon>Pseudomonadota</taxon>
        <taxon>Gammaproteobacteria</taxon>
        <taxon>Lysobacterales</taxon>
        <taxon>Lysobacteraceae</taxon>
        <taxon>Lysobacter</taxon>
    </lineage>
</organism>
<evidence type="ECO:0000313" key="7">
    <source>
        <dbReference type="EMBL" id="ALN80263.1"/>
    </source>
</evidence>
<dbReference type="CDD" id="cd19531">
    <property type="entry name" value="LCL_NRPS-like"/>
    <property type="match status" value="1"/>
</dbReference>
<dbReference type="Gene3D" id="3.30.559.10">
    <property type="entry name" value="Chloramphenicol acetyltransferase-like domain"/>
    <property type="match status" value="1"/>
</dbReference>
<dbReference type="NCBIfam" id="TIGR01733">
    <property type="entry name" value="AA-adenyl-dom"/>
    <property type="match status" value="1"/>
</dbReference>
<gene>
    <name evidence="7" type="ORF">LA76x_2124</name>
</gene>
<dbReference type="KEGG" id="lab:LA76x_2124"/>
<dbReference type="GO" id="GO:0005829">
    <property type="term" value="C:cytosol"/>
    <property type="evidence" value="ECO:0007669"/>
    <property type="project" value="TreeGrafter"/>
</dbReference>
<dbReference type="Gene3D" id="3.30.300.30">
    <property type="match status" value="1"/>
</dbReference>
<evidence type="ECO:0000256" key="1">
    <source>
        <dbReference type="ARBA" id="ARBA00001957"/>
    </source>
</evidence>
<dbReference type="Pfam" id="PF13193">
    <property type="entry name" value="AMP-binding_C"/>
    <property type="match status" value="1"/>
</dbReference>
<dbReference type="InterPro" id="IPR036736">
    <property type="entry name" value="ACP-like_sf"/>
</dbReference>
<dbReference type="Gene3D" id="3.40.50.980">
    <property type="match status" value="2"/>
</dbReference>
<keyword evidence="5" id="KW-0175">Coiled coil</keyword>
<reference evidence="7 8" key="1">
    <citation type="journal article" date="2015" name="BMC Genomics">
        <title>Comparative genomics and metabolic profiling of the genus Lysobacter.</title>
        <authorList>
            <person name="de Bruijn I."/>
            <person name="Cheng X."/>
            <person name="de Jager V."/>
            <person name="Exposito R.G."/>
            <person name="Watrous J."/>
            <person name="Patel N."/>
            <person name="Postma J."/>
            <person name="Dorrestein P.C."/>
            <person name="Kobayashi D."/>
            <person name="Raaijmakers J.M."/>
        </authorList>
    </citation>
    <scope>NUCLEOTIDE SEQUENCE [LARGE SCALE GENOMIC DNA]</scope>
    <source>
        <strain evidence="7 8">76</strain>
    </source>
</reference>
<accession>A0A0S2F9Q0</accession>
<dbReference type="RefSeq" id="WP_057917625.1">
    <property type="nucleotide sequence ID" value="NZ_CP011129.1"/>
</dbReference>
<dbReference type="FunFam" id="3.40.50.980:FF:000001">
    <property type="entry name" value="Non-ribosomal peptide synthetase"/>
    <property type="match status" value="1"/>
</dbReference>
<dbReference type="GO" id="GO:0043041">
    <property type="term" value="P:amino acid activation for nonribosomal peptide biosynthetic process"/>
    <property type="evidence" value="ECO:0007669"/>
    <property type="project" value="TreeGrafter"/>
</dbReference>
<dbReference type="SUPFAM" id="SSF47336">
    <property type="entry name" value="ACP-like"/>
    <property type="match status" value="1"/>
</dbReference>
<dbReference type="PATRIC" id="fig|84531.8.peg.2142"/>
<evidence type="ECO:0000256" key="4">
    <source>
        <dbReference type="ARBA" id="ARBA00022553"/>
    </source>
</evidence>
<dbReference type="SUPFAM" id="SSF52777">
    <property type="entry name" value="CoA-dependent acyltransferases"/>
    <property type="match status" value="2"/>
</dbReference>
<comment type="cofactor">
    <cofactor evidence="1">
        <name>pantetheine 4'-phosphate</name>
        <dbReference type="ChEBI" id="CHEBI:47942"/>
    </cofactor>
</comment>
<protein>
    <submittedName>
        <fullName evidence="7">Amino acid adenylation domain protein</fullName>
    </submittedName>
</protein>
<dbReference type="GO" id="GO:0044550">
    <property type="term" value="P:secondary metabolite biosynthetic process"/>
    <property type="evidence" value="ECO:0007669"/>
    <property type="project" value="UniProtKB-ARBA"/>
</dbReference>
<dbReference type="Pfam" id="PF00550">
    <property type="entry name" value="PP-binding"/>
    <property type="match status" value="1"/>
</dbReference>